<accession>A0A917P885</accession>
<proteinExistence type="predicted"/>
<evidence type="ECO:0000313" key="3">
    <source>
        <dbReference type="EMBL" id="GGJ66450.1"/>
    </source>
</evidence>
<protein>
    <recommendedName>
        <fullName evidence="2">GmrSD restriction endonucleases N-terminal domain-containing protein</fullName>
    </recommendedName>
</protein>
<dbReference type="RefSeq" id="WP_189151824.1">
    <property type="nucleotide sequence ID" value="NZ_BAABER010000045.1"/>
</dbReference>
<dbReference type="AlphaFoldDB" id="A0A917P885"/>
<dbReference type="EMBL" id="BMMU01000043">
    <property type="protein sequence ID" value="GGJ66450.1"/>
    <property type="molecule type" value="Genomic_DNA"/>
</dbReference>
<feature type="domain" description="GmrSD restriction endonucleases N-terminal" evidence="2">
    <location>
        <begin position="69"/>
        <end position="202"/>
    </location>
</feature>
<dbReference type="PANTHER" id="PTHR39639">
    <property type="entry name" value="CHROMOSOME 16, WHOLE GENOME SHOTGUN SEQUENCE"/>
    <property type="match status" value="1"/>
</dbReference>
<evidence type="ECO:0000256" key="1">
    <source>
        <dbReference type="SAM" id="MobiDB-lite"/>
    </source>
</evidence>
<evidence type="ECO:0000313" key="4">
    <source>
        <dbReference type="Proteomes" id="UP000625682"/>
    </source>
</evidence>
<dbReference type="PANTHER" id="PTHR39639:SF1">
    <property type="entry name" value="DUF262 DOMAIN-CONTAINING PROTEIN"/>
    <property type="match status" value="1"/>
</dbReference>
<feature type="region of interest" description="Disordered" evidence="1">
    <location>
        <begin position="1"/>
        <end position="37"/>
    </location>
</feature>
<reference evidence="3" key="1">
    <citation type="journal article" date="2014" name="Int. J. Syst. Evol. Microbiol.">
        <title>Complete genome sequence of Corynebacterium casei LMG S-19264T (=DSM 44701T), isolated from a smear-ripened cheese.</title>
        <authorList>
            <consortium name="US DOE Joint Genome Institute (JGI-PGF)"/>
            <person name="Walter F."/>
            <person name="Albersmeier A."/>
            <person name="Kalinowski J."/>
            <person name="Ruckert C."/>
        </authorList>
    </citation>
    <scope>NUCLEOTIDE SEQUENCE</scope>
    <source>
        <strain evidence="3">CGMCC 4.7272</strain>
    </source>
</reference>
<gene>
    <name evidence="3" type="ORF">GCM10012282_74350</name>
</gene>
<dbReference type="Proteomes" id="UP000625682">
    <property type="component" value="Unassembled WGS sequence"/>
</dbReference>
<dbReference type="Pfam" id="PF03235">
    <property type="entry name" value="GmrSD_N"/>
    <property type="match status" value="1"/>
</dbReference>
<name>A0A917P885_9ACTN</name>
<reference evidence="3" key="2">
    <citation type="submission" date="2020-09" db="EMBL/GenBank/DDBJ databases">
        <authorList>
            <person name="Sun Q."/>
            <person name="Zhou Y."/>
        </authorList>
    </citation>
    <scope>NUCLEOTIDE SEQUENCE</scope>
    <source>
        <strain evidence="3">CGMCC 4.7272</strain>
    </source>
</reference>
<comment type="caution">
    <text evidence="3">The sequence shown here is derived from an EMBL/GenBank/DDBJ whole genome shotgun (WGS) entry which is preliminary data.</text>
</comment>
<dbReference type="InterPro" id="IPR004919">
    <property type="entry name" value="GmrSD_N"/>
</dbReference>
<keyword evidence="4" id="KW-1185">Reference proteome</keyword>
<sequence>MTTSDIQEPPKITEEHFLDTGTGIEAETEDDGASPEIARPWNPEQIRVNTKQFSLRNALDMIEDDSLELAPDFQRGRVWKLVQKSRLIESVLLQIPLPAFYFAEDTDGYMRVVDGLQRLSTIHDFVRGGDEQGFALKGLEYLQNTVEGKRFEDLPAPWKRRIFNTQIVTHVIDPTTPPDVMYDIFKRINTGGTPLNAQEIRHCMSKDRSRTILRSMTSTAEFDAATNGMGGHIRMNDREMALRFAAFWLMGTDGYAKYAAMDPLLQRTTGMLDDANEVDDARVNALMSAFRKAMVNARLVFGDHAFRKWPLTSSWRNPINRALFETWSITLAKYDAEDLDGRKSEIVARARTLMTRDYRYLEAITSSTGDVRRVLYRFETTAKAAEAGK</sequence>
<evidence type="ECO:0000259" key="2">
    <source>
        <dbReference type="Pfam" id="PF03235"/>
    </source>
</evidence>
<organism evidence="3 4">
    <name type="scientific">Streptomyces lacrimifluminis</name>
    <dbReference type="NCBI Taxonomy" id="1500077"/>
    <lineage>
        <taxon>Bacteria</taxon>
        <taxon>Bacillati</taxon>
        <taxon>Actinomycetota</taxon>
        <taxon>Actinomycetes</taxon>
        <taxon>Kitasatosporales</taxon>
        <taxon>Streptomycetaceae</taxon>
        <taxon>Streptomyces</taxon>
    </lineage>
</organism>